<dbReference type="PANTHER" id="PTHR35040">
    <property type="match status" value="1"/>
</dbReference>
<evidence type="ECO:0000313" key="1">
    <source>
        <dbReference type="EMBL" id="KAJ7648079.1"/>
    </source>
</evidence>
<reference evidence="1" key="1">
    <citation type="submission" date="2023-03" db="EMBL/GenBank/DDBJ databases">
        <title>Massive genome expansion in bonnet fungi (Mycena s.s.) driven by repeated elements and novel gene families across ecological guilds.</title>
        <authorList>
            <consortium name="Lawrence Berkeley National Laboratory"/>
            <person name="Harder C.B."/>
            <person name="Miyauchi S."/>
            <person name="Viragh M."/>
            <person name="Kuo A."/>
            <person name="Thoen E."/>
            <person name="Andreopoulos B."/>
            <person name="Lu D."/>
            <person name="Skrede I."/>
            <person name="Drula E."/>
            <person name="Henrissat B."/>
            <person name="Morin E."/>
            <person name="Kohler A."/>
            <person name="Barry K."/>
            <person name="LaButti K."/>
            <person name="Morin E."/>
            <person name="Salamov A."/>
            <person name="Lipzen A."/>
            <person name="Mereny Z."/>
            <person name="Hegedus B."/>
            <person name="Baldrian P."/>
            <person name="Stursova M."/>
            <person name="Weitz H."/>
            <person name="Taylor A."/>
            <person name="Grigoriev I.V."/>
            <person name="Nagy L.G."/>
            <person name="Martin F."/>
            <person name="Kauserud H."/>
        </authorList>
    </citation>
    <scope>NUCLEOTIDE SEQUENCE</scope>
    <source>
        <strain evidence="1">9284</strain>
    </source>
</reference>
<dbReference type="EMBL" id="JARKIF010000002">
    <property type="protein sequence ID" value="KAJ7648079.1"/>
    <property type="molecule type" value="Genomic_DNA"/>
</dbReference>
<dbReference type="InterPro" id="IPR021986">
    <property type="entry name" value="Spherulin4"/>
</dbReference>
<dbReference type="Pfam" id="PF12138">
    <property type="entry name" value="Spherulin4"/>
    <property type="match status" value="1"/>
</dbReference>
<dbReference type="Proteomes" id="UP001221142">
    <property type="component" value="Unassembled WGS sequence"/>
</dbReference>
<accession>A0AAD7FXJ1</accession>
<organism evidence="1 2">
    <name type="scientific">Roridomyces roridus</name>
    <dbReference type="NCBI Taxonomy" id="1738132"/>
    <lineage>
        <taxon>Eukaryota</taxon>
        <taxon>Fungi</taxon>
        <taxon>Dikarya</taxon>
        <taxon>Basidiomycota</taxon>
        <taxon>Agaricomycotina</taxon>
        <taxon>Agaricomycetes</taxon>
        <taxon>Agaricomycetidae</taxon>
        <taxon>Agaricales</taxon>
        <taxon>Marasmiineae</taxon>
        <taxon>Mycenaceae</taxon>
        <taxon>Roridomyces</taxon>
    </lineage>
</organism>
<protein>
    <submittedName>
        <fullName evidence="1">Spherulation-specific family 4</fullName>
    </submittedName>
</protein>
<evidence type="ECO:0000313" key="2">
    <source>
        <dbReference type="Proteomes" id="UP001221142"/>
    </source>
</evidence>
<gene>
    <name evidence="1" type="ORF">FB45DRAFT_975442</name>
</gene>
<dbReference type="PANTHER" id="PTHR35040:SF9">
    <property type="entry name" value="4-LIKE CELL SURFACE PROTEIN, PUTATIVE (AFU_ORTHOLOGUE AFUA_4G14080)-RELATED"/>
    <property type="match status" value="1"/>
</dbReference>
<proteinExistence type="predicted"/>
<sequence length="232" mass="25144">MIQYPETPANWAPLETALSAFPSVQFYIITNPDSGPGPANSQPDANYQANIETLLGHSNAMLLGYVATGFGTRPSADVIQDIHTYLGWNATYGLAGVFLDETMAGLEDLYKSYTAAIRAAAWPNRPTGYVIMNPGEDIGNSDYYELADQIVTFEQTYAEFQEGTPCTVRPTPTAAVPQSTFTGSNQTLSDVVQSIKDGVFKSTYITDLNINETDVYAGFGSDWVQFVADVAT</sequence>
<comment type="caution">
    <text evidence="1">The sequence shown here is derived from an EMBL/GenBank/DDBJ whole genome shotgun (WGS) entry which is preliminary data.</text>
</comment>
<keyword evidence="2" id="KW-1185">Reference proteome</keyword>
<name>A0AAD7FXJ1_9AGAR</name>
<dbReference type="AlphaFoldDB" id="A0AAD7FXJ1"/>